<dbReference type="InterPro" id="IPR030678">
    <property type="entry name" value="Peptide/Ni-bd"/>
</dbReference>
<reference evidence="7" key="1">
    <citation type="submission" date="2019-04" db="EMBL/GenBank/DDBJ databases">
        <title>Nocardioides xinjiangensis sp. nov.</title>
        <authorList>
            <person name="Liu S."/>
        </authorList>
    </citation>
    <scope>NUCLEOTIDE SEQUENCE [LARGE SCALE GENOMIC DNA]</scope>
    <source>
        <strain evidence="7">18</strain>
    </source>
</reference>
<feature type="signal peptide" evidence="4">
    <location>
        <begin position="1"/>
        <end position="27"/>
    </location>
</feature>
<dbReference type="CDD" id="cd08493">
    <property type="entry name" value="PBP2_DppA_like"/>
    <property type="match status" value="1"/>
</dbReference>
<keyword evidence="3 4" id="KW-0732">Signal</keyword>
<dbReference type="RefSeq" id="WP_136534900.1">
    <property type="nucleotide sequence ID" value="NZ_STGY01000047.1"/>
</dbReference>
<comment type="caution">
    <text evidence="6">The sequence shown here is derived from an EMBL/GenBank/DDBJ whole genome shotgun (WGS) entry which is preliminary data.</text>
</comment>
<dbReference type="GO" id="GO:1904680">
    <property type="term" value="F:peptide transmembrane transporter activity"/>
    <property type="evidence" value="ECO:0007669"/>
    <property type="project" value="TreeGrafter"/>
</dbReference>
<dbReference type="GO" id="GO:0043190">
    <property type="term" value="C:ATP-binding cassette (ABC) transporter complex"/>
    <property type="evidence" value="ECO:0007669"/>
    <property type="project" value="InterPro"/>
</dbReference>
<feature type="chain" id="PRO_5039388004" evidence="4">
    <location>
        <begin position="28"/>
        <end position="555"/>
    </location>
</feature>
<dbReference type="Gene3D" id="3.10.105.10">
    <property type="entry name" value="Dipeptide-binding Protein, Domain 3"/>
    <property type="match status" value="1"/>
</dbReference>
<evidence type="ECO:0000313" key="6">
    <source>
        <dbReference type="EMBL" id="THV41268.1"/>
    </source>
</evidence>
<protein>
    <submittedName>
        <fullName evidence="6">ABC transporter substrate-binding protein</fullName>
    </submittedName>
</protein>
<organism evidence="6 7">
    <name type="scientific">Glycomyces buryatensis</name>
    <dbReference type="NCBI Taxonomy" id="2570927"/>
    <lineage>
        <taxon>Bacteria</taxon>
        <taxon>Bacillati</taxon>
        <taxon>Actinomycetota</taxon>
        <taxon>Actinomycetes</taxon>
        <taxon>Glycomycetales</taxon>
        <taxon>Glycomycetaceae</taxon>
        <taxon>Glycomyces</taxon>
    </lineage>
</organism>
<keyword evidence="2" id="KW-0813">Transport</keyword>
<dbReference type="GO" id="GO:0015833">
    <property type="term" value="P:peptide transport"/>
    <property type="evidence" value="ECO:0007669"/>
    <property type="project" value="TreeGrafter"/>
</dbReference>
<dbReference type="Gene3D" id="3.90.76.10">
    <property type="entry name" value="Dipeptide-binding Protein, Domain 1"/>
    <property type="match status" value="1"/>
</dbReference>
<gene>
    <name evidence="6" type="ORF">FAB82_12665</name>
</gene>
<evidence type="ECO:0000256" key="1">
    <source>
        <dbReference type="ARBA" id="ARBA00005695"/>
    </source>
</evidence>
<evidence type="ECO:0000259" key="5">
    <source>
        <dbReference type="Pfam" id="PF00496"/>
    </source>
</evidence>
<dbReference type="PIRSF" id="PIRSF002741">
    <property type="entry name" value="MppA"/>
    <property type="match status" value="1"/>
</dbReference>
<dbReference type="InterPro" id="IPR000914">
    <property type="entry name" value="SBP_5_dom"/>
</dbReference>
<dbReference type="PANTHER" id="PTHR30290">
    <property type="entry name" value="PERIPLASMIC BINDING COMPONENT OF ABC TRANSPORTER"/>
    <property type="match status" value="1"/>
</dbReference>
<keyword evidence="7" id="KW-1185">Reference proteome</keyword>
<dbReference type="Pfam" id="PF00496">
    <property type="entry name" value="SBP_bac_5"/>
    <property type="match status" value="1"/>
</dbReference>
<accession>A0A4S8QAA9</accession>
<dbReference type="Proteomes" id="UP000308760">
    <property type="component" value="Unassembled WGS sequence"/>
</dbReference>
<dbReference type="PANTHER" id="PTHR30290:SF9">
    <property type="entry name" value="OLIGOPEPTIDE-BINDING PROTEIN APPA"/>
    <property type="match status" value="1"/>
</dbReference>
<dbReference type="OrthoDB" id="9796817at2"/>
<evidence type="ECO:0000256" key="2">
    <source>
        <dbReference type="ARBA" id="ARBA00022448"/>
    </source>
</evidence>
<dbReference type="Gene3D" id="3.40.190.10">
    <property type="entry name" value="Periplasmic binding protein-like II"/>
    <property type="match status" value="1"/>
</dbReference>
<evidence type="ECO:0000313" key="7">
    <source>
        <dbReference type="Proteomes" id="UP000308760"/>
    </source>
</evidence>
<proteinExistence type="inferred from homology"/>
<dbReference type="InterPro" id="IPR039424">
    <property type="entry name" value="SBP_5"/>
</dbReference>
<dbReference type="AlphaFoldDB" id="A0A4S8QAA9"/>
<dbReference type="PROSITE" id="PS51257">
    <property type="entry name" value="PROKAR_LIPOPROTEIN"/>
    <property type="match status" value="1"/>
</dbReference>
<dbReference type="GO" id="GO:0042597">
    <property type="term" value="C:periplasmic space"/>
    <property type="evidence" value="ECO:0007669"/>
    <property type="project" value="UniProtKB-ARBA"/>
</dbReference>
<comment type="similarity">
    <text evidence="1">Belongs to the bacterial solute-binding protein 5 family.</text>
</comment>
<evidence type="ECO:0000256" key="4">
    <source>
        <dbReference type="SAM" id="SignalP"/>
    </source>
</evidence>
<name>A0A4S8QAA9_9ACTN</name>
<evidence type="ECO:0000256" key="3">
    <source>
        <dbReference type="ARBA" id="ARBA00022729"/>
    </source>
</evidence>
<dbReference type="SUPFAM" id="SSF53850">
    <property type="entry name" value="Periplasmic binding protein-like II"/>
    <property type="match status" value="1"/>
</dbReference>
<sequence>MRTSRTSPTRRAIGAAASAAIALGLIAACSSERGGEDLNETKPFIFGSPGDPASMDPVFASDGETFRVTRQVFDTLLDHDGTEIVPGLAETWEQNPEGTEWTFNLREGVTFHDGTELNAEAVCQNFDRWHNFTGGYQSPNYTYYYSSFFGGFAENDPEMGIEAESIYAGCEADGLTATISLTEYTANFPGAFTMATTGIVSPASLEQITDDEVVTADDPLPQYTQEAGVLAGTGPYELTEWDHGAQSVTLERYDDFWGETANVKTLIFNTISDENARRQALEAGDIQGYDLVAPADVQPLLDAGFQVPERDVFNILYMAYQQQTAPLDDHDVRAALSHAIDRQRIVDSVLPPGGEVASQFIPPTIDGWSEEVTTYDYDPELATQMLADAGQEDLSIEVCYPTDVTRPYMPAPKDIFDIIAADLEAVGVTVEATPISWVDYIPATRSGDCPMYLLGWTGDFTDAYNFLGTWFSTETTEWGFDEPEIFDGLAAAAAEPDPEVRTQMWADLNVTIMDQLPGLPISSSPPSIAFAANVEPMEVSPLTQEDFSELSFASE</sequence>
<dbReference type="EMBL" id="STGY01000047">
    <property type="protein sequence ID" value="THV41268.1"/>
    <property type="molecule type" value="Genomic_DNA"/>
</dbReference>
<reference evidence="6 7" key="2">
    <citation type="submission" date="2019-05" db="EMBL/GenBank/DDBJ databases">
        <title>Glycomyces buryatensis sp. nov.</title>
        <authorList>
            <person name="Nikitina E."/>
        </authorList>
    </citation>
    <scope>NUCLEOTIDE SEQUENCE [LARGE SCALE GENOMIC DNA]</scope>
    <source>
        <strain evidence="6 7">18</strain>
    </source>
</reference>
<feature type="domain" description="Solute-binding protein family 5" evidence="5">
    <location>
        <begin position="83"/>
        <end position="475"/>
    </location>
</feature>